<protein>
    <submittedName>
        <fullName evidence="1">Uncharacterized protein</fullName>
    </submittedName>
</protein>
<evidence type="ECO:0000313" key="2">
    <source>
        <dbReference type="Proteomes" id="UP000251205"/>
    </source>
</evidence>
<reference evidence="1 2" key="1">
    <citation type="submission" date="2018-06" db="EMBL/GenBank/DDBJ databases">
        <title>Whole Genome Sequence of an efficient microsymbiont, Rhizobium tropici.</title>
        <authorList>
            <person name="Srinivasan R."/>
            <person name="Singh H.V."/>
            <person name="Srivastava R."/>
            <person name="Kumari B."/>
            <person name="Radhakrishna A."/>
        </authorList>
    </citation>
    <scope>NUCLEOTIDE SEQUENCE [LARGE SCALE GENOMIC DNA]</scope>
    <source>
        <strain evidence="1 2">IGFRI Rhizo-19</strain>
    </source>
</reference>
<evidence type="ECO:0000313" key="1">
    <source>
        <dbReference type="EMBL" id="RAX40249.1"/>
    </source>
</evidence>
<organism evidence="1 2">
    <name type="scientific">Rhizobium tropici</name>
    <dbReference type="NCBI Taxonomy" id="398"/>
    <lineage>
        <taxon>Bacteria</taxon>
        <taxon>Pseudomonadati</taxon>
        <taxon>Pseudomonadota</taxon>
        <taxon>Alphaproteobacteria</taxon>
        <taxon>Hyphomicrobiales</taxon>
        <taxon>Rhizobiaceae</taxon>
        <taxon>Rhizobium/Agrobacterium group</taxon>
        <taxon>Rhizobium</taxon>
    </lineage>
</organism>
<dbReference type="AlphaFoldDB" id="A0A329Y7U8"/>
<proteinExistence type="predicted"/>
<dbReference type="Proteomes" id="UP000251205">
    <property type="component" value="Unassembled WGS sequence"/>
</dbReference>
<sequence>MEISSGEERRQVVLPALSVCRIQSFNDIVAAEKEVFDNDSIIHVVVVGITSERKEPEFIAEL</sequence>
<accession>A0A329Y7U8</accession>
<name>A0A329Y7U8_RHITR</name>
<gene>
    <name evidence="1" type="ORF">DQ393_16590</name>
</gene>
<comment type="caution">
    <text evidence="1">The sequence shown here is derived from an EMBL/GenBank/DDBJ whole genome shotgun (WGS) entry which is preliminary data.</text>
</comment>
<dbReference type="EMBL" id="QMKK01000042">
    <property type="protein sequence ID" value="RAX40249.1"/>
    <property type="molecule type" value="Genomic_DNA"/>
</dbReference>